<name>A0ACC2NJJ6_9HYME</name>
<organism evidence="1 2">
    <name type="scientific">Eretmocerus hayati</name>
    <dbReference type="NCBI Taxonomy" id="131215"/>
    <lineage>
        <taxon>Eukaryota</taxon>
        <taxon>Metazoa</taxon>
        <taxon>Ecdysozoa</taxon>
        <taxon>Arthropoda</taxon>
        <taxon>Hexapoda</taxon>
        <taxon>Insecta</taxon>
        <taxon>Pterygota</taxon>
        <taxon>Neoptera</taxon>
        <taxon>Endopterygota</taxon>
        <taxon>Hymenoptera</taxon>
        <taxon>Apocrita</taxon>
        <taxon>Proctotrupomorpha</taxon>
        <taxon>Chalcidoidea</taxon>
        <taxon>Aphelinidae</taxon>
        <taxon>Aphelininae</taxon>
        <taxon>Eretmocerus</taxon>
    </lineage>
</organism>
<dbReference type="Proteomes" id="UP001239111">
    <property type="component" value="Chromosome 3"/>
</dbReference>
<proteinExistence type="predicted"/>
<reference evidence="1" key="1">
    <citation type="submission" date="2023-04" db="EMBL/GenBank/DDBJ databases">
        <title>A chromosome-level genome assembly of the parasitoid wasp Eretmocerus hayati.</title>
        <authorList>
            <person name="Zhong Y."/>
            <person name="Liu S."/>
            <person name="Liu Y."/>
        </authorList>
    </citation>
    <scope>NUCLEOTIDE SEQUENCE</scope>
    <source>
        <strain evidence="1">ZJU_SS_LIU_2023</strain>
    </source>
</reference>
<keyword evidence="2" id="KW-1185">Reference proteome</keyword>
<accession>A0ACC2NJJ6</accession>
<gene>
    <name evidence="1" type="ORF">QAD02_002530</name>
</gene>
<sequence>MAREEKEHLRKAGRPLPRRVKTFIRQILRNGHPTSNLGGLQRPPLVKEAIESSADYHHPSQGLGSGNESMQCIASPSCPADQGDPTSNLGGPQRSLLVREAIQ</sequence>
<evidence type="ECO:0000313" key="2">
    <source>
        <dbReference type="Proteomes" id="UP001239111"/>
    </source>
</evidence>
<comment type="caution">
    <text evidence="1">The sequence shown here is derived from an EMBL/GenBank/DDBJ whole genome shotgun (WGS) entry which is preliminary data.</text>
</comment>
<evidence type="ECO:0000313" key="1">
    <source>
        <dbReference type="EMBL" id="KAJ8671271.1"/>
    </source>
</evidence>
<protein>
    <submittedName>
        <fullName evidence="1">Uncharacterized protein</fullName>
    </submittedName>
</protein>
<dbReference type="EMBL" id="CM056743">
    <property type="protein sequence ID" value="KAJ8671271.1"/>
    <property type="molecule type" value="Genomic_DNA"/>
</dbReference>